<accession>A0A5C1AC85</accession>
<name>A0A5C1AC85_9BACT</name>
<evidence type="ECO:0000256" key="1">
    <source>
        <dbReference type="ARBA" id="ARBA00022448"/>
    </source>
</evidence>
<sequence length="247" mass="26601">MSFAAGGVSVEAVGVRRAFGPHVVLDRLNLRVAAGEFVAIVGRSGSGKSTLLRLLAGLDQPTAGEVRIDGRPLAGLSPRTRVLFQDGRLLPWLRVGENVALGLDDRRRENAARLLERVGLATRAADYPGVLSGGQRQRVALARALAAEPGFLLFDEPLGSLDALTRVEMQRLVEELWRERPFTGVLITHDVAEAVTLADRVLLLEGGGIRAEWPVPFPRPRATGSPDFARLVEGVLGRVLGRPAQMT</sequence>
<dbReference type="Gene3D" id="3.40.50.300">
    <property type="entry name" value="P-loop containing nucleotide triphosphate hydrolases"/>
    <property type="match status" value="1"/>
</dbReference>
<dbReference type="GO" id="GO:0005524">
    <property type="term" value="F:ATP binding"/>
    <property type="evidence" value="ECO:0007669"/>
    <property type="project" value="UniProtKB-KW"/>
</dbReference>
<evidence type="ECO:0000256" key="3">
    <source>
        <dbReference type="ARBA" id="ARBA00022741"/>
    </source>
</evidence>
<dbReference type="SUPFAM" id="SSF52540">
    <property type="entry name" value="P-loop containing nucleoside triphosphate hydrolases"/>
    <property type="match status" value="1"/>
</dbReference>
<dbReference type="InterPro" id="IPR003439">
    <property type="entry name" value="ABC_transporter-like_ATP-bd"/>
</dbReference>
<keyword evidence="1" id="KW-0813">Transport</keyword>
<keyword evidence="3" id="KW-0547">Nucleotide-binding</keyword>
<evidence type="ECO:0000256" key="4">
    <source>
        <dbReference type="ARBA" id="ARBA00022840"/>
    </source>
</evidence>
<dbReference type="KEGG" id="lrs:PX52LOC_03286"/>
<dbReference type="InterPro" id="IPR017871">
    <property type="entry name" value="ABC_transporter-like_CS"/>
</dbReference>
<keyword evidence="5" id="KW-1278">Translocase</keyword>
<evidence type="ECO:0000313" key="8">
    <source>
        <dbReference type="EMBL" id="QEL16340.1"/>
    </source>
</evidence>
<evidence type="ECO:0000256" key="2">
    <source>
        <dbReference type="ARBA" id="ARBA00022475"/>
    </source>
</evidence>
<keyword evidence="9" id="KW-1185">Reference proteome</keyword>
<keyword evidence="2" id="KW-1003">Cell membrane</keyword>
<evidence type="ECO:0000313" key="9">
    <source>
        <dbReference type="Proteomes" id="UP000324974"/>
    </source>
</evidence>
<evidence type="ECO:0000256" key="5">
    <source>
        <dbReference type="ARBA" id="ARBA00022967"/>
    </source>
</evidence>
<dbReference type="InterPro" id="IPR050166">
    <property type="entry name" value="ABC_transporter_ATP-bind"/>
</dbReference>
<dbReference type="GO" id="GO:0016887">
    <property type="term" value="F:ATP hydrolysis activity"/>
    <property type="evidence" value="ECO:0007669"/>
    <property type="project" value="InterPro"/>
</dbReference>
<evidence type="ECO:0000256" key="6">
    <source>
        <dbReference type="ARBA" id="ARBA00023136"/>
    </source>
</evidence>
<dbReference type="Proteomes" id="UP000324974">
    <property type="component" value="Chromosome"/>
</dbReference>
<dbReference type="InterPro" id="IPR003593">
    <property type="entry name" value="AAA+_ATPase"/>
</dbReference>
<dbReference type="AlphaFoldDB" id="A0A5C1AC85"/>
<dbReference type="RefSeq" id="WP_218575368.1">
    <property type="nucleotide sequence ID" value="NZ_CP042425.1"/>
</dbReference>
<gene>
    <name evidence="8" type="primary">ssuB</name>
    <name evidence="8" type="ORF">PX52LOC_03286</name>
</gene>
<dbReference type="PANTHER" id="PTHR42788">
    <property type="entry name" value="TAURINE IMPORT ATP-BINDING PROTEIN-RELATED"/>
    <property type="match status" value="1"/>
</dbReference>
<dbReference type="PROSITE" id="PS00211">
    <property type="entry name" value="ABC_TRANSPORTER_1"/>
    <property type="match status" value="1"/>
</dbReference>
<proteinExistence type="predicted"/>
<dbReference type="PANTHER" id="PTHR42788:SF17">
    <property type="entry name" value="ALIPHATIC SULFONATES IMPORT ATP-BINDING PROTEIN SSUB"/>
    <property type="match status" value="1"/>
</dbReference>
<feature type="domain" description="ABC transporter" evidence="7">
    <location>
        <begin position="10"/>
        <end position="231"/>
    </location>
</feature>
<organism evidence="8 9">
    <name type="scientific">Limnoglobus roseus</name>
    <dbReference type="NCBI Taxonomy" id="2598579"/>
    <lineage>
        <taxon>Bacteria</taxon>
        <taxon>Pseudomonadati</taxon>
        <taxon>Planctomycetota</taxon>
        <taxon>Planctomycetia</taxon>
        <taxon>Gemmatales</taxon>
        <taxon>Gemmataceae</taxon>
        <taxon>Limnoglobus</taxon>
    </lineage>
</organism>
<evidence type="ECO:0000259" key="7">
    <source>
        <dbReference type="PROSITE" id="PS50893"/>
    </source>
</evidence>
<dbReference type="InterPro" id="IPR027417">
    <property type="entry name" value="P-loop_NTPase"/>
</dbReference>
<protein>
    <submittedName>
        <fullName evidence="8">ABC transporter ATP-binding protein</fullName>
    </submittedName>
</protein>
<dbReference type="EMBL" id="CP042425">
    <property type="protein sequence ID" value="QEL16340.1"/>
    <property type="molecule type" value="Genomic_DNA"/>
</dbReference>
<keyword evidence="4 8" id="KW-0067">ATP-binding</keyword>
<dbReference type="PROSITE" id="PS50893">
    <property type="entry name" value="ABC_TRANSPORTER_2"/>
    <property type="match status" value="1"/>
</dbReference>
<dbReference type="Pfam" id="PF00005">
    <property type="entry name" value="ABC_tran"/>
    <property type="match status" value="1"/>
</dbReference>
<reference evidence="9" key="1">
    <citation type="submission" date="2019-08" db="EMBL/GenBank/DDBJ databases">
        <title>Limnoglobus roseus gen. nov., sp. nov., a novel freshwater planctomycete with a giant genome from the family Gemmataceae.</title>
        <authorList>
            <person name="Kulichevskaya I.S."/>
            <person name="Naumoff D.G."/>
            <person name="Miroshnikov K."/>
            <person name="Ivanova A."/>
            <person name="Philippov D.A."/>
            <person name="Hakobyan A."/>
            <person name="Rijpstra I.C."/>
            <person name="Sinninghe Damste J.S."/>
            <person name="Liesack W."/>
            <person name="Dedysh S.N."/>
        </authorList>
    </citation>
    <scope>NUCLEOTIDE SEQUENCE [LARGE SCALE GENOMIC DNA]</scope>
    <source>
        <strain evidence="9">PX52</strain>
    </source>
</reference>
<keyword evidence="6" id="KW-0472">Membrane</keyword>
<dbReference type="SMART" id="SM00382">
    <property type="entry name" value="AAA"/>
    <property type="match status" value="1"/>
</dbReference>